<sequence length="1250" mass="141570">MLLLTFSLIISTLGKVHCGILYPRASESRELVSLDGLWNFALANFSNSVQNWQEVNFKGQKMPVPSSYNDVGTDKTVRDHVGLAWYQRKFFVPKSWKDQKVWIRFSSVCRGAEVSINDRMVANHDFGHLPFQAEISSVVKFGAQNTVEVGVDNILVATTIPQGTLEAQPSGGIKQNYTFDFFNYAGIDRPVVLYTTPTTYIDDITVISDIDGTNGFINYSVVVEGSDKVTTKVSLFDQTGEEVASDTVLTGTLFVQNATFWWPYLMDSNPGYLYSLQVQLLDSSDNLVDTYTLPVGIRVISWDSKSVTINKKPIYLRGFGRQEDSDFRGNGLDLPLIIRDYDLIKWVGANAFLTSHYPYAEEIMDLADELGIMVINESPAVNTEKFSDQLLENHKKSLTELIQRDKNRPSVIIWSAANEPRTQYNASEAYFKEVVAHIKSLDTTRPVTVVNNQLPGSEYSGQFIDIVACNIYYGWFSTAGDIDIITAKVKEVVTKWNKVHNIPVIVTEYGADTQEGLHLLPAYSWSEEYQNAVLSQHFQAFDQMREEGFLIGEMVWNFADIKTTQGITRVGGNKKGIFTRNRQPKASAHLLRKRYWALAQSLDNADVPDDLNDYKMKLLTISLTILSFFLDNVHSSGILYPRASETRDLISLDGLWNFALTNTTDPMRGHLDNWFRVNFNTIDLDVQKMPVPSSYNDVGTDASLRDHVGPVWYQRSFFVPKGWSGQKVWIRFSSVCRAAEVWINDEWVVSHDIGHLPFQAEISKIVNFGAENTITVTVDNTLTATTIPQGSISELISGRVKQSYTFDFFNYAGIDRPVVLYTTPATYIDDITVTTDIDGANGFVNYSVVVEGSDKVTTKVSLLDKTGKEVVSDTVLNGILFVQNATFWWPYLMDSNPGYLYSLQVQLLDASSNLVDKYTLPVGIRVISWNSTSVTINKKPIYLRGFGRHEDSDFRGKGLDLPLIIRDYNLIRWIGANAYRTSHYPYAEEIMDLAEEFGIMIIDESPAVNTEGYSNDLLENHKKSLTELIQRDKNRPSVIIWSASNEPRTQYNSSEAYYKDVISHIKNLDPTRPVTVVNAQQPDVDHSGQFLDIASFNLYSGWYISPGDVDIIIPHVLEVARRWNKLHNVPVIITEYGADTQEGLHILPSFIWSEEYQEEILSKHFQAFDQLRDEGFFVGEMIWNFADFKTDQTYTRVGGNKKGIFTRNREPKASAHLLRKRYWALAQNLDNAKVPDDLNYYIFGTGKDEL</sequence>
<dbReference type="InterPro" id="IPR006104">
    <property type="entry name" value="Glyco_hydro_2_N"/>
</dbReference>
<dbReference type="PANTHER" id="PTHR10066">
    <property type="entry name" value="BETA-GLUCURONIDASE"/>
    <property type="match status" value="1"/>
</dbReference>
<feature type="domain" description="Glycoside hydrolase family 2 catalytic" evidence="14">
    <location>
        <begin position="932"/>
        <end position="1225"/>
    </location>
</feature>
<dbReference type="InterPro" id="IPR023232">
    <property type="entry name" value="Glyco_hydro_2_AS"/>
</dbReference>
<evidence type="ECO:0000256" key="4">
    <source>
        <dbReference type="ARBA" id="ARBA00011881"/>
    </source>
</evidence>
<dbReference type="InParanoid" id="D6WYY6"/>
<dbReference type="FunFam" id="3.20.20.80:FF:000029">
    <property type="entry name" value="Beta-glucuronidase"/>
    <property type="match status" value="2"/>
</dbReference>
<dbReference type="Pfam" id="PF02836">
    <property type="entry name" value="Glyco_hydro_2_C"/>
    <property type="match status" value="2"/>
</dbReference>
<feature type="domain" description="Glycosyl hydrolases family 2 sugar binding" evidence="15">
    <location>
        <begin position="32"/>
        <end position="197"/>
    </location>
</feature>
<evidence type="ECO:0000256" key="8">
    <source>
        <dbReference type="ARBA" id="ARBA00022801"/>
    </source>
</evidence>
<dbReference type="STRING" id="7070.D6WYY6"/>
<name>D6WYY6_TRICA</name>
<keyword evidence="9" id="KW-0325">Glycoprotein</keyword>
<evidence type="ECO:0000256" key="2">
    <source>
        <dbReference type="ARBA" id="ARBA00004371"/>
    </source>
</evidence>
<feature type="domain" description="Glycosyl hydrolases family 2 sugar binding" evidence="15">
    <location>
        <begin position="651"/>
        <end position="824"/>
    </location>
</feature>
<dbReference type="SUPFAM" id="SSF49303">
    <property type="entry name" value="beta-Galactosidase/glucuronidase domain"/>
    <property type="match status" value="2"/>
</dbReference>
<gene>
    <name evidence="16" type="primary">AUGUSTUS-3.0.2_05413</name>
    <name evidence="16" type="ORF">TcasGA2_TC005413</name>
</gene>
<evidence type="ECO:0000256" key="3">
    <source>
        <dbReference type="ARBA" id="ARBA00007401"/>
    </source>
</evidence>
<dbReference type="InterPro" id="IPR013783">
    <property type="entry name" value="Ig-like_fold"/>
</dbReference>
<dbReference type="SUPFAM" id="SSF51445">
    <property type="entry name" value="(Trans)glycosidases"/>
    <property type="match status" value="2"/>
</dbReference>
<dbReference type="EMBL" id="KQ971363">
    <property type="protein sequence ID" value="EFA07843.2"/>
    <property type="molecule type" value="Genomic_DNA"/>
</dbReference>
<comment type="function">
    <text evidence="1">Plays an important role in the degradation of dermatan and keratan sulfates.</text>
</comment>
<evidence type="ECO:0000313" key="17">
    <source>
        <dbReference type="Proteomes" id="UP000007266"/>
    </source>
</evidence>
<evidence type="ECO:0000256" key="5">
    <source>
        <dbReference type="ARBA" id="ARBA00012761"/>
    </source>
</evidence>
<feature type="domain" description="Glycoside hydrolase family 2 catalytic" evidence="14">
    <location>
        <begin position="305"/>
        <end position="598"/>
    </location>
</feature>
<dbReference type="EC" id="3.2.1.31" evidence="5"/>
<keyword evidence="7 12" id="KW-0732">Signal</keyword>
<evidence type="ECO:0000256" key="11">
    <source>
        <dbReference type="ARBA" id="ARBA00023295"/>
    </source>
</evidence>
<evidence type="ECO:0000256" key="12">
    <source>
        <dbReference type="SAM" id="SignalP"/>
    </source>
</evidence>
<dbReference type="Gene3D" id="2.60.40.10">
    <property type="entry name" value="Immunoglobulins"/>
    <property type="match status" value="2"/>
</dbReference>
<dbReference type="SUPFAM" id="SSF49785">
    <property type="entry name" value="Galactose-binding domain-like"/>
    <property type="match status" value="2"/>
</dbReference>
<keyword evidence="10" id="KW-0458">Lysosome</keyword>
<protein>
    <recommendedName>
        <fullName evidence="6">Beta-glucuronidase</fullName>
        <ecNumber evidence="5">3.2.1.31</ecNumber>
    </recommendedName>
</protein>
<dbReference type="PANTHER" id="PTHR10066:SF67">
    <property type="entry name" value="BETA-GLUCURONIDASE"/>
    <property type="match status" value="1"/>
</dbReference>
<accession>D6WYY6</accession>
<dbReference type="eggNOG" id="KOG2024">
    <property type="taxonomic scope" value="Eukaryota"/>
</dbReference>
<dbReference type="InterPro" id="IPR006102">
    <property type="entry name" value="Ig-like_GH2"/>
</dbReference>
<proteinExistence type="inferred from homology"/>
<evidence type="ECO:0000259" key="15">
    <source>
        <dbReference type="Pfam" id="PF02837"/>
    </source>
</evidence>
<evidence type="ECO:0000256" key="1">
    <source>
        <dbReference type="ARBA" id="ARBA00003025"/>
    </source>
</evidence>
<dbReference type="NCBIfam" id="NF007538">
    <property type="entry name" value="PRK10150.1"/>
    <property type="match status" value="2"/>
</dbReference>
<dbReference type="FunFam" id="2.60.120.260:FF:000027">
    <property type="entry name" value="Beta-glucuronidase"/>
    <property type="match status" value="2"/>
</dbReference>
<dbReference type="FunCoup" id="D6WYY6">
    <property type="interactions" value="372"/>
</dbReference>
<dbReference type="Pfam" id="PF00703">
    <property type="entry name" value="Glyco_hydro_2"/>
    <property type="match status" value="2"/>
</dbReference>
<organism evidence="16 17">
    <name type="scientific">Tribolium castaneum</name>
    <name type="common">Red flour beetle</name>
    <dbReference type="NCBI Taxonomy" id="7070"/>
    <lineage>
        <taxon>Eukaryota</taxon>
        <taxon>Metazoa</taxon>
        <taxon>Ecdysozoa</taxon>
        <taxon>Arthropoda</taxon>
        <taxon>Hexapoda</taxon>
        <taxon>Insecta</taxon>
        <taxon>Pterygota</taxon>
        <taxon>Neoptera</taxon>
        <taxon>Endopterygota</taxon>
        <taxon>Coleoptera</taxon>
        <taxon>Polyphaga</taxon>
        <taxon>Cucujiformia</taxon>
        <taxon>Tenebrionidae</taxon>
        <taxon>Tenebrionidae incertae sedis</taxon>
        <taxon>Tribolium</taxon>
    </lineage>
</organism>
<dbReference type="InterPro" id="IPR017853">
    <property type="entry name" value="GH"/>
</dbReference>
<comment type="subcellular location">
    <subcellularLocation>
        <location evidence="2">Lysosome</location>
    </subcellularLocation>
</comment>
<dbReference type="InterPro" id="IPR006101">
    <property type="entry name" value="Glyco_hydro_2"/>
</dbReference>
<dbReference type="GO" id="GO:0004566">
    <property type="term" value="F:beta-glucuronidase activity"/>
    <property type="evidence" value="ECO:0000318"/>
    <property type="project" value="GO_Central"/>
</dbReference>
<keyword evidence="8" id="KW-0378">Hydrolase</keyword>
<dbReference type="OMA" id="GIRDKWY"/>
<dbReference type="GO" id="GO:0005615">
    <property type="term" value="C:extracellular space"/>
    <property type="evidence" value="ECO:0000318"/>
    <property type="project" value="GO_Central"/>
</dbReference>
<dbReference type="GO" id="GO:0030246">
    <property type="term" value="F:carbohydrate binding"/>
    <property type="evidence" value="ECO:0000318"/>
    <property type="project" value="GO_Central"/>
</dbReference>
<comment type="similarity">
    <text evidence="3">Belongs to the glycosyl hydrolase 2 family.</text>
</comment>
<dbReference type="InterPro" id="IPR006103">
    <property type="entry name" value="Glyco_hydro_2_cat"/>
</dbReference>
<dbReference type="GO" id="GO:0005975">
    <property type="term" value="P:carbohydrate metabolic process"/>
    <property type="evidence" value="ECO:0007669"/>
    <property type="project" value="InterPro"/>
</dbReference>
<dbReference type="FunFam" id="2.60.40.10:FF:000628">
    <property type="entry name" value="Beta-glucuronidase"/>
    <property type="match status" value="2"/>
</dbReference>
<dbReference type="GO" id="GO:0005764">
    <property type="term" value="C:lysosome"/>
    <property type="evidence" value="ECO:0007669"/>
    <property type="project" value="UniProtKB-SubCell"/>
</dbReference>
<feature type="domain" description="Glycoside hydrolase family 2 immunoglobulin-like beta-sandwich" evidence="13">
    <location>
        <begin position="826"/>
        <end position="925"/>
    </location>
</feature>
<evidence type="ECO:0000256" key="10">
    <source>
        <dbReference type="ARBA" id="ARBA00023228"/>
    </source>
</evidence>
<dbReference type="PROSITE" id="PS00608">
    <property type="entry name" value="GLYCOSYL_HYDROL_F2_2"/>
    <property type="match status" value="2"/>
</dbReference>
<dbReference type="HOGENOM" id="CLU_271851_0_0_1"/>
<feature type="domain" description="Glycoside hydrolase family 2 immunoglobulin-like beta-sandwich" evidence="13">
    <location>
        <begin position="199"/>
        <end position="298"/>
    </location>
</feature>
<dbReference type="Proteomes" id="UP000007266">
    <property type="component" value="Linkage group 8"/>
</dbReference>
<comment type="subunit">
    <text evidence="4">Homotetramer.</text>
</comment>
<evidence type="ECO:0000256" key="9">
    <source>
        <dbReference type="ARBA" id="ARBA00023180"/>
    </source>
</evidence>
<dbReference type="InterPro" id="IPR036156">
    <property type="entry name" value="Beta-gal/glucu_dom_sf"/>
</dbReference>
<dbReference type="Gene3D" id="2.60.120.260">
    <property type="entry name" value="Galactose-binding domain-like"/>
    <property type="match status" value="2"/>
</dbReference>
<evidence type="ECO:0000256" key="7">
    <source>
        <dbReference type="ARBA" id="ARBA00022729"/>
    </source>
</evidence>
<dbReference type="Pfam" id="PF02837">
    <property type="entry name" value="Glyco_hydro_2_N"/>
    <property type="match status" value="2"/>
</dbReference>
<dbReference type="AlphaFoldDB" id="D6WYY6"/>
<dbReference type="PRINTS" id="PR00132">
    <property type="entry name" value="GLHYDRLASE2"/>
</dbReference>
<feature type="signal peptide" evidence="12">
    <location>
        <begin position="1"/>
        <end position="18"/>
    </location>
</feature>
<evidence type="ECO:0000259" key="14">
    <source>
        <dbReference type="Pfam" id="PF02836"/>
    </source>
</evidence>
<dbReference type="Gene3D" id="3.20.20.80">
    <property type="entry name" value="Glycosidases"/>
    <property type="match status" value="2"/>
</dbReference>
<reference evidence="16 17" key="2">
    <citation type="journal article" date="2010" name="Nucleic Acids Res.">
        <title>BeetleBase in 2010: revisions to provide comprehensive genomic information for Tribolium castaneum.</title>
        <authorList>
            <person name="Kim H.S."/>
            <person name="Murphy T."/>
            <person name="Xia J."/>
            <person name="Caragea D."/>
            <person name="Park Y."/>
            <person name="Beeman R.W."/>
            <person name="Lorenzen M.D."/>
            <person name="Butcher S."/>
            <person name="Manak J.R."/>
            <person name="Brown S.J."/>
        </authorList>
    </citation>
    <scope>GENOME REANNOTATION</scope>
    <source>
        <strain evidence="16 17">Georgia GA2</strain>
    </source>
</reference>
<keyword evidence="17" id="KW-1185">Reference proteome</keyword>
<evidence type="ECO:0000256" key="6">
    <source>
        <dbReference type="ARBA" id="ARBA00016205"/>
    </source>
</evidence>
<keyword evidence="11" id="KW-0326">Glycosidase</keyword>
<evidence type="ECO:0000259" key="13">
    <source>
        <dbReference type="Pfam" id="PF00703"/>
    </source>
</evidence>
<feature type="chain" id="PRO_5007310867" description="Beta-glucuronidase" evidence="12">
    <location>
        <begin position="19"/>
        <end position="1250"/>
    </location>
</feature>
<dbReference type="InterPro" id="IPR008979">
    <property type="entry name" value="Galactose-bd-like_sf"/>
</dbReference>
<evidence type="ECO:0000313" key="16">
    <source>
        <dbReference type="EMBL" id="EFA07843.2"/>
    </source>
</evidence>
<reference evidence="16 17" key="1">
    <citation type="journal article" date="2008" name="Nature">
        <title>The genome of the model beetle and pest Tribolium castaneum.</title>
        <authorList>
            <consortium name="Tribolium Genome Sequencing Consortium"/>
            <person name="Richards S."/>
            <person name="Gibbs R.A."/>
            <person name="Weinstock G.M."/>
            <person name="Brown S.J."/>
            <person name="Denell R."/>
            <person name="Beeman R.W."/>
            <person name="Gibbs R."/>
            <person name="Beeman R.W."/>
            <person name="Brown S.J."/>
            <person name="Bucher G."/>
            <person name="Friedrich M."/>
            <person name="Grimmelikhuijzen C.J."/>
            <person name="Klingler M."/>
            <person name="Lorenzen M."/>
            <person name="Richards S."/>
            <person name="Roth S."/>
            <person name="Schroder R."/>
            <person name="Tautz D."/>
            <person name="Zdobnov E.M."/>
            <person name="Muzny D."/>
            <person name="Gibbs R.A."/>
            <person name="Weinstock G.M."/>
            <person name="Attaway T."/>
            <person name="Bell S."/>
            <person name="Buhay C.J."/>
            <person name="Chandrabose M.N."/>
            <person name="Chavez D."/>
            <person name="Clerk-Blankenburg K.P."/>
            <person name="Cree A."/>
            <person name="Dao M."/>
            <person name="Davis C."/>
            <person name="Chacko J."/>
            <person name="Dinh H."/>
            <person name="Dugan-Rocha S."/>
            <person name="Fowler G."/>
            <person name="Garner T.T."/>
            <person name="Garnes J."/>
            <person name="Gnirke A."/>
            <person name="Hawes A."/>
            <person name="Hernandez J."/>
            <person name="Hines S."/>
            <person name="Holder M."/>
            <person name="Hume J."/>
            <person name="Jhangiani S.N."/>
            <person name="Joshi V."/>
            <person name="Khan Z.M."/>
            <person name="Jackson L."/>
            <person name="Kovar C."/>
            <person name="Kowis A."/>
            <person name="Lee S."/>
            <person name="Lewis L.R."/>
            <person name="Margolis J."/>
            <person name="Morgan M."/>
            <person name="Nazareth L.V."/>
            <person name="Nguyen N."/>
            <person name="Okwuonu G."/>
            <person name="Parker D."/>
            <person name="Richards S."/>
            <person name="Ruiz S.J."/>
            <person name="Santibanez J."/>
            <person name="Savard J."/>
            <person name="Scherer S.E."/>
            <person name="Schneider B."/>
            <person name="Sodergren E."/>
            <person name="Tautz D."/>
            <person name="Vattahil S."/>
            <person name="Villasana D."/>
            <person name="White C.S."/>
            <person name="Wright R."/>
            <person name="Park Y."/>
            <person name="Beeman R.W."/>
            <person name="Lord J."/>
            <person name="Oppert B."/>
            <person name="Lorenzen M."/>
            <person name="Brown S."/>
            <person name="Wang L."/>
            <person name="Savard J."/>
            <person name="Tautz D."/>
            <person name="Richards S."/>
            <person name="Weinstock G."/>
            <person name="Gibbs R.A."/>
            <person name="Liu Y."/>
            <person name="Worley K."/>
            <person name="Weinstock G."/>
            <person name="Elsik C.G."/>
            <person name="Reese J.T."/>
            <person name="Elhaik E."/>
            <person name="Landan G."/>
            <person name="Graur D."/>
            <person name="Arensburger P."/>
            <person name="Atkinson P."/>
            <person name="Beeman R.W."/>
            <person name="Beidler J."/>
            <person name="Brown S.J."/>
            <person name="Demuth J.P."/>
            <person name="Drury D.W."/>
            <person name="Du Y.Z."/>
            <person name="Fujiwara H."/>
            <person name="Lorenzen M."/>
            <person name="Maselli V."/>
            <person name="Osanai M."/>
            <person name="Park Y."/>
            <person name="Robertson H.M."/>
            <person name="Tu Z."/>
            <person name="Wang J.J."/>
            <person name="Wang S."/>
            <person name="Richards S."/>
            <person name="Song H."/>
            <person name="Zhang L."/>
            <person name="Sodergren E."/>
            <person name="Werner D."/>
            <person name="Stanke M."/>
            <person name="Morgenstern B."/>
            <person name="Solovyev V."/>
            <person name="Kosarev P."/>
            <person name="Brown G."/>
            <person name="Chen H.C."/>
            <person name="Ermolaeva O."/>
            <person name="Hlavina W."/>
            <person name="Kapustin Y."/>
            <person name="Kiryutin B."/>
            <person name="Kitts P."/>
            <person name="Maglott D."/>
            <person name="Pruitt K."/>
            <person name="Sapojnikov V."/>
            <person name="Souvorov A."/>
            <person name="Mackey A.J."/>
            <person name="Waterhouse R.M."/>
            <person name="Wyder S."/>
            <person name="Zdobnov E.M."/>
            <person name="Zdobnov E.M."/>
            <person name="Wyder S."/>
            <person name="Kriventseva E.V."/>
            <person name="Kadowaki T."/>
            <person name="Bork P."/>
            <person name="Aranda M."/>
            <person name="Bao R."/>
            <person name="Beermann A."/>
            <person name="Berns N."/>
            <person name="Bolognesi R."/>
            <person name="Bonneton F."/>
            <person name="Bopp D."/>
            <person name="Brown S.J."/>
            <person name="Bucher G."/>
            <person name="Butts T."/>
            <person name="Chaumot A."/>
            <person name="Denell R.E."/>
            <person name="Ferrier D.E."/>
            <person name="Friedrich M."/>
            <person name="Gordon C.M."/>
            <person name="Jindra M."/>
            <person name="Klingler M."/>
            <person name="Lan Q."/>
            <person name="Lattorff H.M."/>
            <person name="Laudet V."/>
            <person name="von Levetsow C."/>
            <person name="Liu Z."/>
            <person name="Lutz R."/>
            <person name="Lynch J.A."/>
            <person name="da Fonseca R.N."/>
            <person name="Posnien N."/>
            <person name="Reuter R."/>
            <person name="Roth S."/>
            <person name="Savard J."/>
            <person name="Schinko J.B."/>
            <person name="Schmitt C."/>
            <person name="Schoppmeier M."/>
            <person name="Schroder R."/>
            <person name="Shippy T.D."/>
            <person name="Simonnet F."/>
            <person name="Marques-Souza H."/>
            <person name="Tautz D."/>
            <person name="Tomoyasu Y."/>
            <person name="Trauner J."/>
            <person name="Van der Zee M."/>
            <person name="Vervoort M."/>
            <person name="Wittkopp N."/>
            <person name="Wimmer E.A."/>
            <person name="Yang X."/>
            <person name="Jones A.K."/>
            <person name="Sattelle D.B."/>
            <person name="Ebert P.R."/>
            <person name="Nelson D."/>
            <person name="Scott J.G."/>
            <person name="Beeman R.W."/>
            <person name="Muthukrishnan S."/>
            <person name="Kramer K.J."/>
            <person name="Arakane Y."/>
            <person name="Beeman R.W."/>
            <person name="Zhu Q."/>
            <person name="Hogenkamp D."/>
            <person name="Dixit R."/>
            <person name="Oppert B."/>
            <person name="Jiang H."/>
            <person name="Zou Z."/>
            <person name="Marshall J."/>
            <person name="Elpidina E."/>
            <person name="Vinokurov K."/>
            <person name="Oppert C."/>
            <person name="Zou Z."/>
            <person name="Evans J."/>
            <person name="Lu Z."/>
            <person name="Zhao P."/>
            <person name="Sumathipala N."/>
            <person name="Altincicek B."/>
            <person name="Vilcinskas A."/>
            <person name="Williams M."/>
            <person name="Hultmark D."/>
            <person name="Hetru C."/>
            <person name="Jiang H."/>
            <person name="Grimmelikhuijzen C.J."/>
            <person name="Hauser F."/>
            <person name="Cazzamali G."/>
            <person name="Williamson M."/>
            <person name="Park Y."/>
            <person name="Li B."/>
            <person name="Tanaka Y."/>
            <person name="Predel R."/>
            <person name="Neupert S."/>
            <person name="Schachtner J."/>
            <person name="Verleyen P."/>
            <person name="Raible F."/>
            <person name="Bork P."/>
            <person name="Friedrich M."/>
            <person name="Walden K.K."/>
            <person name="Robertson H.M."/>
            <person name="Angeli S."/>
            <person name="Foret S."/>
            <person name="Bucher G."/>
            <person name="Schuetz S."/>
            <person name="Maleszka R."/>
            <person name="Wimmer E.A."/>
            <person name="Beeman R.W."/>
            <person name="Lorenzen M."/>
            <person name="Tomoyasu Y."/>
            <person name="Miller S.C."/>
            <person name="Grossmann D."/>
            <person name="Bucher G."/>
        </authorList>
    </citation>
    <scope>NUCLEOTIDE SEQUENCE [LARGE SCALE GENOMIC DNA]</scope>
    <source>
        <strain evidence="16 17">Georgia GA2</strain>
    </source>
</reference>